<dbReference type="Ensembl" id="ENSABRT00000010612.1">
    <property type="protein sequence ID" value="ENSABRP00000007337.1"/>
    <property type="gene ID" value="ENSABRG00000006747.1"/>
</dbReference>
<sequence length="161" mass="16788">MGSGPCFCHGLGTQQRPGLRPQRAASPRGAAGSWAFRPSCCPLRPSCCPLHPSCCPLRPLCCPLRPSCCPLRPSCCPLRPLCCPLRPSCCPLRPSCCPLRPFLLPLSPFVLSRAAGGGSAAPRSPKIPLPARRAQDARDAFASHDGSNALMPSGMAAAGSC</sequence>
<dbReference type="Proteomes" id="UP000694426">
    <property type="component" value="Unplaced"/>
</dbReference>
<evidence type="ECO:0000313" key="1">
    <source>
        <dbReference type="Ensembl" id="ENSABRP00000007337.1"/>
    </source>
</evidence>
<organism evidence="1 2">
    <name type="scientific">Anser brachyrhynchus</name>
    <name type="common">Pink-footed goose</name>
    <dbReference type="NCBI Taxonomy" id="132585"/>
    <lineage>
        <taxon>Eukaryota</taxon>
        <taxon>Metazoa</taxon>
        <taxon>Chordata</taxon>
        <taxon>Craniata</taxon>
        <taxon>Vertebrata</taxon>
        <taxon>Euteleostomi</taxon>
        <taxon>Archelosauria</taxon>
        <taxon>Archosauria</taxon>
        <taxon>Dinosauria</taxon>
        <taxon>Saurischia</taxon>
        <taxon>Theropoda</taxon>
        <taxon>Coelurosauria</taxon>
        <taxon>Aves</taxon>
        <taxon>Neognathae</taxon>
        <taxon>Galloanserae</taxon>
        <taxon>Anseriformes</taxon>
        <taxon>Anatidae</taxon>
        <taxon>Anserinae</taxon>
        <taxon>Anser</taxon>
    </lineage>
</organism>
<accession>A0A8B9BP40</accession>
<reference evidence="1" key="2">
    <citation type="submission" date="2025-09" db="UniProtKB">
        <authorList>
            <consortium name="Ensembl"/>
        </authorList>
    </citation>
    <scope>IDENTIFICATION</scope>
</reference>
<proteinExistence type="predicted"/>
<protein>
    <submittedName>
        <fullName evidence="1">Uncharacterized protein</fullName>
    </submittedName>
</protein>
<keyword evidence="2" id="KW-1185">Reference proteome</keyword>
<evidence type="ECO:0000313" key="2">
    <source>
        <dbReference type="Proteomes" id="UP000694426"/>
    </source>
</evidence>
<reference evidence="1" key="1">
    <citation type="submission" date="2025-08" db="UniProtKB">
        <authorList>
            <consortium name="Ensembl"/>
        </authorList>
    </citation>
    <scope>IDENTIFICATION</scope>
</reference>
<dbReference type="GeneTree" id="ENSGT01130000279745"/>
<name>A0A8B9BP40_9AVES</name>
<dbReference type="AlphaFoldDB" id="A0A8B9BP40"/>